<keyword evidence="2" id="KW-1185">Reference proteome</keyword>
<name>A0ABQ9X1R2_9EUKA</name>
<sequence length="181" mass="19559">MYATRALSTVATEASCERAISTMKRIVGKRSFPFFNNRVDISLSLPLRHSLPSSPSLPRPPNPNPRYLLLSFRSESPSLNTNPSVPFHSLLLPFHTPPSPPPLPNTTSSRHSHSAALILHPPTLPSCLLPIHSTPSPLHPPSTPLALVSEASSLVLSSMSPSDSQLQRTCIAGNRKSVELP</sequence>
<reference evidence="1 2" key="1">
    <citation type="journal article" date="2022" name="bioRxiv">
        <title>Genomics of Preaxostyla Flagellates Illuminates Evolutionary Transitions and the Path Towards Mitochondrial Loss.</title>
        <authorList>
            <person name="Novak L.V.F."/>
            <person name="Treitli S.C."/>
            <person name="Pyrih J."/>
            <person name="Halakuc P."/>
            <person name="Pipaliya S.V."/>
            <person name="Vacek V."/>
            <person name="Brzon O."/>
            <person name="Soukal P."/>
            <person name="Eme L."/>
            <person name="Dacks J.B."/>
            <person name="Karnkowska A."/>
            <person name="Elias M."/>
            <person name="Hampl V."/>
        </authorList>
    </citation>
    <scope>NUCLEOTIDE SEQUENCE [LARGE SCALE GENOMIC DNA]</scope>
    <source>
        <strain evidence="1">NAU3</strain>
        <tissue evidence="1">Gut</tissue>
    </source>
</reference>
<organism evidence="1 2">
    <name type="scientific">Blattamonas nauphoetae</name>
    <dbReference type="NCBI Taxonomy" id="2049346"/>
    <lineage>
        <taxon>Eukaryota</taxon>
        <taxon>Metamonada</taxon>
        <taxon>Preaxostyla</taxon>
        <taxon>Oxymonadida</taxon>
        <taxon>Blattamonas</taxon>
    </lineage>
</organism>
<protein>
    <submittedName>
        <fullName evidence="1">Uncharacterized protein</fullName>
    </submittedName>
</protein>
<dbReference type="EMBL" id="JARBJD010000308">
    <property type="protein sequence ID" value="KAK2944245.1"/>
    <property type="molecule type" value="Genomic_DNA"/>
</dbReference>
<accession>A0ABQ9X1R2</accession>
<comment type="caution">
    <text evidence="1">The sequence shown here is derived from an EMBL/GenBank/DDBJ whole genome shotgun (WGS) entry which is preliminary data.</text>
</comment>
<evidence type="ECO:0000313" key="1">
    <source>
        <dbReference type="EMBL" id="KAK2944245.1"/>
    </source>
</evidence>
<dbReference type="Proteomes" id="UP001281761">
    <property type="component" value="Unassembled WGS sequence"/>
</dbReference>
<evidence type="ECO:0000313" key="2">
    <source>
        <dbReference type="Proteomes" id="UP001281761"/>
    </source>
</evidence>
<proteinExistence type="predicted"/>
<gene>
    <name evidence="1" type="ORF">BLNAU_20855</name>
</gene>